<dbReference type="AlphaFoldDB" id="A0AAE9IEN2"/>
<organism evidence="2 3">
    <name type="scientific">Paenibacillus polymyxa</name>
    <name type="common">Bacillus polymyxa</name>
    <dbReference type="NCBI Taxonomy" id="1406"/>
    <lineage>
        <taxon>Bacteria</taxon>
        <taxon>Bacillati</taxon>
        <taxon>Bacillota</taxon>
        <taxon>Bacilli</taxon>
        <taxon>Bacillales</taxon>
        <taxon>Paenibacillaceae</taxon>
        <taxon>Paenibacillus</taxon>
    </lineage>
</organism>
<name>A0AAE9IEN2_PAEPO</name>
<gene>
    <name evidence="2" type="ORF">MF626_001351</name>
</gene>
<accession>A0AAE9IEN2</accession>
<protein>
    <submittedName>
        <fullName evidence="2">Uncharacterized protein</fullName>
    </submittedName>
</protein>
<dbReference type="RefSeq" id="WP_061828409.1">
    <property type="nucleotide sequence ID" value="NZ_CP097769.1"/>
</dbReference>
<dbReference type="EMBL" id="CP097770">
    <property type="protein sequence ID" value="URJ53205.1"/>
    <property type="molecule type" value="Genomic_DNA"/>
</dbReference>
<proteinExistence type="predicted"/>
<evidence type="ECO:0000256" key="1">
    <source>
        <dbReference type="SAM" id="MobiDB-lite"/>
    </source>
</evidence>
<evidence type="ECO:0000313" key="3">
    <source>
        <dbReference type="Proteomes" id="UP001055784"/>
    </source>
</evidence>
<evidence type="ECO:0000313" key="2">
    <source>
        <dbReference type="EMBL" id="URJ53205.1"/>
    </source>
</evidence>
<reference evidence="2" key="1">
    <citation type="submission" date="2022-11" db="EMBL/GenBank/DDBJ databases">
        <authorList>
            <person name="Vasilchenko N.G."/>
            <person name="Prazdnova E.V."/>
            <person name="Gorovtsov A.V."/>
            <person name="Chistyakov V.A."/>
            <person name="Pak M.L."/>
        </authorList>
    </citation>
    <scope>NUCLEOTIDE SEQUENCE</scope>
    <source>
        <strain evidence="2">R 4.5</strain>
    </source>
</reference>
<dbReference type="Proteomes" id="UP001055784">
    <property type="component" value="Chromosome"/>
</dbReference>
<feature type="region of interest" description="Disordered" evidence="1">
    <location>
        <begin position="47"/>
        <end position="68"/>
    </location>
</feature>
<sequence length="104" mass="11768">MQAISALIFRVSIEDIFECSEAFKIQVDEDPNITKWILMLSVGDRNGVNPNDSEPPAGGRDLGWHSERGRTKDLGRLDEQLALCFHSSFRRMAWSHVNPPRDTA</sequence>